<accession>A0ABW4UKC8</accession>
<comment type="caution">
    <text evidence="1">The sequence shown here is derived from an EMBL/GenBank/DDBJ whole genome shotgun (WGS) entry which is preliminary data.</text>
</comment>
<dbReference type="Proteomes" id="UP001597405">
    <property type="component" value="Unassembled WGS sequence"/>
</dbReference>
<sequence>MMTPEREIELILAAATWLAETPKNLRPRPAVVELRERFGLRAADAIVAVRMVTERQYWGGANDNGAS</sequence>
<dbReference type="EMBL" id="JBHUGZ010000030">
    <property type="protein sequence ID" value="MFD1987983.1"/>
    <property type="molecule type" value="Genomic_DNA"/>
</dbReference>
<gene>
    <name evidence="1" type="ORF">ACFSOZ_36805</name>
</gene>
<dbReference type="RefSeq" id="WP_379106450.1">
    <property type="nucleotide sequence ID" value="NZ_JBHUGZ010000030.1"/>
</dbReference>
<evidence type="ECO:0000313" key="2">
    <source>
        <dbReference type="Proteomes" id="UP001597405"/>
    </source>
</evidence>
<proteinExistence type="predicted"/>
<name>A0ABW4UKC8_9HYPH</name>
<evidence type="ECO:0000313" key="1">
    <source>
        <dbReference type="EMBL" id="MFD1987983.1"/>
    </source>
</evidence>
<keyword evidence="2" id="KW-1185">Reference proteome</keyword>
<protein>
    <submittedName>
        <fullName evidence="1">Uncharacterized protein</fullName>
    </submittedName>
</protein>
<reference evidence="2" key="1">
    <citation type="journal article" date="2019" name="Int. J. Syst. Evol. Microbiol.">
        <title>The Global Catalogue of Microorganisms (GCM) 10K type strain sequencing project: providing services to taxonomists for standard genome sequencing and annotation.</title>
        <authorList>
            <consortium name="The Broad Institute Genomics Platform"/>
            <consortium name="The Broad Institute Genome Sequencing Center for Infectious Disease"/>
            <person name="Wu L."/>
            <person name="Ma J."/>
        </authorList>
    </citation>
    <scope>NUCLEOTIDE SEQUENCE [LARGE SCALE GENOMIC DNA]</scope>
    <source>
        <strain evidence="2">CGMCC 1.16225</strain>
    </source>
</reference>
<organism evidence="1 2">
    <name type="scientific">Mesorhizobium newzealandense</name>
    <dbReference type="NCBI Taxonomy" id="1300302"/>
    <lineage>
        <taxon>Bacteria</taxon>
        <taxon>Pseudomonadati</taxon>
        <taxon>Pseudomonadota</taxon>
        <taxon>Alphaproteobacteria</taxon>
        <taxon>Hyphomicrobiales</taxon>
        <taxon>Phyllobacteriaceae</taxon>
        <taxon>Mesorhizobium</taxon>
    </lineage>
</organism>